<comment type="caution">
    <text evidence="1">The sequence shown here is derived from an EMBL/GenBank/DDBJ whole genome shotgun (WGS) entry which is preliminary data.</text>
</comment>
<accession>A0A842F519</accession>
<dbReference type="EMBL" id="JAARYY010000003">
    <property type="protein sequence ID" value="MBC2243878.1"/>
    <property type="molecule type" value="Genomic_DNA"/>
</dbReference>
<gene>
    <name evidence="1" type="ORF">HCB25_07330</name>
</gene>
<dbReference type="Gene3D" id="1.20.120.330">
    <property type="entry name" value="Nucleotidyltransferases domain 2"/>
    <property type="match status" value="1"/>
</dbReference>
<dbReference type="AlphaFoldDB" id="A0A842F519"/>
<reference evidence="1 2" key="1">
    <citation type="submission" date="2020-03" db="EMBL/GenBank/DDBJ databases">
        <title>Soil Listeria distribution.</title>
        <authorList>
            <person name="Liao J."/>
            <person name="Wiedmann M."/>
        </authorList>
    </citation>
    <scope>NUCLEOTIDE SEQUENCE [LARGE SCALE GENOMIC DNA]</scope>
    <source>
        <strain evidence="1 2">FSL L7-0153</strain>
    </source>
</reference>
<protein>
    <recommendedName>
        <fullName evidence="3">HEPN domain-containing protein</fullName>
    </recommendedName>
</protein>
<evidence type="ECO:0000313" key="2">
    <source>
        <dbReference type="Proteomes" id="UP000550367"/>
    </source>
</evidence>
<sequence length="129" mass="14743">MTTETFDWCDYLAFAIEMRDTQIEDESRRRAAISRAYYAAYNVAKEFAEMQGVHIDTYSKGGHANVWNAYTQDSQLSDTLASLTKDGHRLKRLRVRADYEGDVRVGQSELERGIGQAEKIINKLKSTLD</sequence>
<organism evidence="1 2">
    <name type="scientific">Listeria booriae</name>
    <dbReference type="NCBI Taxonomy" id="1552123"/>
    <lineage>
        <taxon>Bacteria</taxon>
        <taxon>Bacillati</taxon>
        <taxon>Bacillota</taxon>
        <taxon>Bacilli</taxon>
        <taxon>Bacillales</taxon>
        <taxon>Listeriaceae</taxon>
        <taxon>Listeria</taxon>
    </lineage>
</organism>
<name>A0A842F519_9LIST</name>
<evidence type="ECO:0008006" key="3">
    <source>
        <dbReference type="Google" id="ProtNLM"/>
    </source>
</evidence>
<dbReference type="RefSeq" id="WP_185551655.1">
    <property type="nucleotide sequence ID" value="NZ_JAARYY010000003.1"/>
</dbReference>
<evidence type="ECO:0000313" key="1">
    <source>
        <dbReference type="EMBL" id="MBC2243878.1"/>
    </source>
</evidence>
<dbReference type="Proteomes" id="UP000550367">
    <property type="component" value="Unassembled WGS sequence"/>
</dbReference>
<proteinExistence type="predicted"/>